<dbReference type="Gene3D" id="3.90.220.20">
    <property type="entry name" value="DNA methylase specificity domains"/>
    <property type="match status" value="2"/>
</dbReference>
<dbReference type="Proteomes" id="UP000472380">
    <property type="component" value="Unassembled WGS sequence"/>
</dbReference>
<dbReference type="RefSeq" id="WP_161127504.1">
    <property type="nucleotide sequence ID" value="NZ_VJNE01000004.1"/>
</dbReference>
<evidence type="ECO:0000313" key="6">
    <source>
        <dbReference type="Proteomes" id="UP000472380"/>
    </source>
</evidence>
<evidence type="ECO:0000256" key="3">
    <source>
        <dbReference type="ARBA" id="ARBA00023125"/>
    </source>
</evidence>
<keyword evidence="5" id="KW-0540">Nuclease</keyword>
<dbReference type="GO" id="GO:0003677">
    <property type="term" value="F:DNA binding"/>
    <property type="evidence" value="ECO:0007669"/>
    <property type="project" value="UniProtKB-KW"/>
</dbReference>
<keyword evidence="5" id="KW-0255">Endonuclease</keyword>
<dbReference type="InterPro" id="IPR052021">
    <property type="entry name" value="Type-I_RS_S_subunit"/>
</dbReference>
<keyword evidence="2" id="KW-0680">Restriction system</keyword>
<organism evidence="5 6">
    <name type="scientific">Adlercreutzia equolifaciens</name>
    <dbReference type="NCBI Taxonomy" id="446660"/>
    <lineage>
        <taxon>Bacteria</taxon>
        <taxon>Bacillati</taxon>
        <taxon>Actinomycetota</taxon>
        <taxon>Coriobacteriia</taxon>
        <taxon>Eggerthellales</taxon>
        <taxon>Eggerthellaceae</taxon>
        <taxon>Adlercreutzia</taxon>
    </lineage>
</organism>
<dbReference type="PANTHER" id="PTHR30408">
    <property type="entry name" value="TYPE-1 RESTRICTION ENZYME ECOKI SPECIFICITY PROTEIN"/>
    <property type="match status" value="1"/>
</dbReference>
<dbReference type="Gene3D" id="1.10.287.1120">
    <property type="entry name" value="Bipartite methylase S protein"/>
    <property type="match status" value="1"/>
</dbReference>
<feature type="domain" description="Type I restriction modification DNA specificity" evidence="4">
    <location>
        <begin position="22"/>
        <end position="174"/>
    </location>
</feature>
<dbReference type="CDD" id="cd17288">
    <property type="entry name" value="RMtype1_S_LlaAI06ORF1089P_TRD1-CR1_like"/>
    <property type="match status" value="1"/>
</dbReference>
<reference evidence="5 6" key="1">
    <citation type="submission" date="2019-07" db="EMBL/GenBank/DDBJ databases">
        <title>Draft genome sequence of Adlercreutzia equolifaciens IPLA 37004, a human intestinal strain that does not produces equol from daidzein.</title>
        <authorList>
            <person name="Vazquez L."/>
            <person name="Florez A.B."/>
            <person name="Mayo B."/>
        </authorList>
    </citation>
    <scope>NUCLEOTIDE SEQUENCE [LARGE SCALE GENOMIC DNA]</scope>
    <source>
        <strain evidence="5 6">IPLA 37004</strain>
    </source>
</reference>
<dbReference type="AlphaFoldDB" id="A0A6L8Q327"/>
<keyword evidence="5" id="KW-0378">Hydrolase</keyword>
<evidence type="ECO:0000259" key="4">
    <source>
        <dbReference type="Pfam" id="PF01420"/>
    </source>
</evidence>
<evidence type="ECO:0000313" key="5">
    <source>
        <dbReference type="EMBL" id="MZG27646.1"/>
    </source>
</evidence>
<comment type="caution">
    <text evidence="5">The sequence shown here is derived from an EMBL/GenBank/DDBJ whole genome shotgun (WGS) entry which is preliminary data.</text>
</comment>
<dbReference type="InterPro" id="IPR044946">
    <property type="entry name" value="Restrct_endonuc_typeI_TRD_sf"/>
</dbReference>
<dbReference type="SUPFAM" id="SSF116734">
    <property type="entry name" value="DNA methylase specificity domain"/>
    <property type="match status" value="2"/>
</dbReference>
<evidence type="ECO:0000256" key="1">
    <source>
        <dbReference type="ARBA" id="ARBA00010923"/>
    </source>
</evidence>
<dbReference type="EMBL" id="VJNE01000004">
    <property type="protein sequence ID" value="MZG27646.1"/>
    <property type="molecule type" value="Genomic_DNA"/>
</dbReference>
<proteinExistence type="inferred from homology"/>
<gene>
    <name evidence="5" type="ORF">FM068_03435</name>
</gene>
<name>A0A6L8Q327_9ACTN</name>
<keyword evidence="3" id="KW-0238">DNA-binding</keyword>
<evidence type="ECO:0000256" key="2">
    <source>
        <dbReference type="ARBA" id="ARBA00022747"/>
    </source>
</evidence>
<protein>
    <submittedName>
        <fullName evidence="5">Restriction endonuclease subunit S</fullName>
    </submittedName>
</protein>
<sequence>MEEQRKSENALVPALRFEGFSDPWEQRRLGEVVDVRSGRDYKHLKPGLIPVYGTGGLMTYVNEALSKNEDAIGIGRKGTIDQPYKLYAPFWTVDTLFYAIPKIGIDIEFALSCFLRINWKAKDESTGLPSLSKSAINDTRILLPDAREQSRIGTLFSKLDSLIALHQRKHEKLKTVKQSLLEKMFPKEGEDVPEIRFEGFTDPWEQRRLGEICDEVTRRNPLSEAPVMMITAESGFIEQSERYSTDNAGESLQKYIVLRRGELAYNHGASKLRPFGSCFNLLADEARIPFVYHCFSLRSDCPAFTSLELNGGQVEDQLRTLVSSGARMDGLLNISFEEYQTVRLLLPSLDEQRQIAGLFAKLDSLIALHQRELDILKNLKQALLEKMFV</sequence>
<accession>A0A6L8Q327</accession>
<dbReference type="PANTHER" id="PTHR30408:SF12">
    <property type="entry name" value="TYPE I RESTRICTION ENZYME MJAVIII SPECIFICITY SUBUNIT"/>
    <property type="match status" value="1"/>
</dbReference>
<dbReference type="InterPro" id="IPR000055">
    <property type="entry name" value="Restrct_endonuc_typeI_TRD"/>
</dbReference>
<comment type="similarity">
    <text evidence="1">Belongs to the type-I restriction system S methylase family.</text>
</comment>
<dbReference type="GO" id="GO:0009307">
    <property type="term" value="P:DNA restriction-modification system"/>
    <property type="evidence" value="ECO:0007669"/>
    <property type="project" value="UniProtKB-KW"/>
</dbReference>
<dbReference type="Pfam" id="PF01420">
    <property type="entry name" value="Methylase_S"/>
    <property type="match status" value="1"/>
</dbReference>
<dbReference type="GO" id="GO:0004519">
    <property type="term" value="F:endonuclease activity"/>
    <property type="evidence" value="ECO:0007669"/>
    <property type="project" value="UniProtKB-KW"/>
</dbReference>